<dbReference type="Proteomes" id="UP000295083">
    <property type="component" value="Unassembled WGS sequence"/>
</dbReference>
<dbReference type="EMBL" id="QAPG01000385">
    <property type="protein sequence ID" value="TDZ28823.1"/>
    <property type="molecule type" value="Genomic_DNA"/>
</dbReference>
<dbReference type="PROSITE" id="PS50280">
    <property type="entry name" value="SET"/>
    <property type="match status" value="1"/>
</dbReference>
<feature type="repeat" description="TPR" evidence="1">
    <location>
        <begin position="297"/>
        <end position="330"/>
    </location>
</feature>
<dbReference type="AlphaFoldDB" id="A0A4R8Q511"/>
<dbReference type="SMART" id="SM00028">
    <property type="entry name" value="TPR"/>
    <property type="match status" value="2"/>
</dbReference>
<dbReference type="PROSITE" id="PS50005">
    <property type="entry name" value="TPR"/>
    <property type="match status" value="1"/>
</dbReference>
<evidence type="ECO:0000256" key="1">
    <source>
        <dbReference type="PROSITE-ProRule" id="PRU00339"/>
    </source>
</evidence>
<sequence>MAVDSKDDAEAPAATHPTLNNVDFGLQIGVEEMLVDVDPDISLEFLKRAEASSGKPPSVRLPRDKLLKTHNTYVDQQRAAGQEKAPRMVKKVVLALSYPPSVKSIKDLSPIRLDELLVENHHEDRYAVLRTIAPPYKGAGTITVVEDEHGNVDKLALYNQSDASILQSIPEGSVVLIKEPYYKFSGDDDFLICVDHGSDIRLLRQGPDDALIPDVFKLDAGSALAADWRDAGDTAFISKNLPLAAANYTRALELASESDDAFRLGVLSKRAGLNLALKRFDDALADALSSRGGPSDWKAYFIAARASYELTDFEASKRHYESALALDPPTPNVRRGHERCLARLEESRGVYDWPAIAATVTPASIHVDRASFLSRVEVRASPHHGRGLFATEDIGAGTLVLAERATSVPDEFNPEHNSAAAYAQLVALCADNPSVHARVLDLHGGSYRRSGAEGALVDGAPVVDAFLLESVRRKNCFSGAHVSARAANAGWDMRRDGMSRGLWAFSAYANHACLPNCNRAFVGDMLLVTATVDIPRGAEVTHIYLPPKAAFLLRAPQFRRSWGFDCGCVLCAGEKRSPAERHRRRAEVLGEAQALMRRKNPARFQPEATIRRVERLAGRLAELHEAEVYEELSLPRLMLVWPSMWLLEAWHARRQWNKAVRWGGEVFRNFGFVEPVREGRLWMYRDTLAVTTFEVVKALKLVAGAYDELGERVLAGDCRDAARVGLKTMVGFVTDESFEDFE</sequence>
<dbReference type="InterPro" id="IPR046341">
    <property type="entry name" value="SET_dom_sf"/>
</dbReference>
<dbReference type="SUPFAM" id="SSF48452">
    <property type="entry name" value="TPR-like"/>
    <property type="match status" value="1"/>
</dbReference>
<dbReference type="Gene3D" id="2.170.270.10">
    <property type="entry name" value="SET domain"/>
    <property type="match status" value="1"/>
</dbReference>
<accession>A0A4R8Q511</accession>
<name>A0A4R8Q511_9PEZI</name>
<dbReference type="SMART" id="SM00317">
    <property type="entry name" value="SET"/>
    <property type="match status" value="1"/>
</dbReference>
<dbReference type="InterPro" id="IPR001214">
    <property type="entry name" value="SET_dom"/>
</dbReference>
<organism evidence="3 4">
    <name type="scientific">Colletotrichum spinosum</name>
    <dbReference type="NCBI Taxonomy" id="1347390"/>
    <lineage>
        <taxon>Eukaryota</taxon>
        <taxon>Fungi</taxon>
        <taxon>Dikarya</taxon>
        <taxon>Ascomycota</taxon>
        <taxon>Pezizomycotina</taxon>
        <taxon>Sordariomycetes</taxon>
        <taxon>Hypocreomycetidae</taxon>
        <taxon>Glomerellales</taxon>
        <taxon>Glomerellaceae</taxon>
        <taxon>Colletotrichum</taxon>
        <taxon>Colletotrichum orbiculare species complex</taxon>
    </lineage>
</organism>
<dbReference type="Pfam" id="PF00856">
    <property type="entry name" value="SET"/>
    <property type="match status" value="1"/>
</dbReference>
<dbReference type="SUPFAM" id="SSF82199">
    <property type="entry name" value="SET domain"/>
    <property type="match status" value="1"/>
</dbReference>
<feature type="domain" description="SET" evidence="2">
    <location>
        <begin position="374"/>
        <end position="545"/>
    </location>
</feature>
<keyword evidence="4" id="KW-1185">Reference proteome</keyword>
<dbReference type="InterPro" id="IPR019734">
    <property type="entry name" value="TPR_rpt"/>
</dbReference>
<dbReference type="InterPro" id="IPR011990">
    <property type="entry name" value="TPR-like_helical_dom_sf"/>
</dbReference>
<proteinExistence type="predicted"/>
<evidence type="ECO:0000313" key="3">
    <source>
        <dbReference type="EMBL" id="TDZ28823.1"/>
    </source>
</evidence>
<keyword evidence="1" id="KW-0802">TPR repeat</keyword>
<dbReference type="Gene3D" id="1.25.40.10">
    <property type="entry name" value="Tetratricopeptide repeat domain"/>
    <property type="match status" value="1"/>
</dbReference>
<evidence type="ECO:0000313" key="4">
    <source>
        <dbReference type="Proteomes" id="UP000295083"/>
    </source>
</evidence>
<gene>
    <name evidence="3" type="primary">SMYD4</name>
    <name evidence="3" type="ORF">C8035_v003854</name>
</gene>
<evidence type="ECO:0000259" key="2">
    <source>
        <dbReference type="PROSITE" id="PS50280"/>
    </source>
</evidence>
<dbReference type="PANTHER" id="PTHR47643:SF2">
    <property type="entry name" value="TPR DOMAIN PROTEIN (AFU_ORTHOLOGUE AFUA_5G12710)"/>
    <property type="match status" value="1"/>
</dbReference>
<protein>
    <submittedName>
        <fullName evidence="3">SET and MYND domain-containing protein 4</fullName>
    </submittedName>
</protein>
<dbReference type="InterPro" id="IPR053209">
    <property type="entry name" value="Gramillin-biosynth_MTr"/>
</dbReference>
<comment type="caution">
    <text evidence="3">The sequence shown here is derived from an EMBL/GenBank/DDBJ whole genome shotgun (WGS) entry which is preliminary data.</text>
</comment>
<dbReference type="PANTHER" id="PTHR47643">
    <property type="entry name" value="TPR DOMAIN PROTEIN (AFU_ORTHOLOGUE AFUA_5G12710)"/>
    <property type="match status" value="1"/>
</dbReference>
<reference evidence="3 4" key="1">
    <citation type="submission" date="2018-11" db="EMBL/GenBank/DDBJ databases">
        <title>Genome sequence and assembly of Colletotrichum spinosum.</title>
        <authorList>
            <person name="Gan P."/>
            <person name="Shirasu K."/>
        </authorList>
    </citation>
    <scope>NUCLEOTIDE SEQUENCE [LARGE SCALE GENOMIC DNA]</scope>
    <source>
        <strain evidence="3 4">CBS 515.97</strain>
    </source>
</reference>